<dbReference type="InterPro" id="IPR036236">
    <property type="entry name" value="Znf_C2H2_sf"/>
</dbReference>
<evidence type="ECO:0000256" key="6">
    <source>
        <dbReference type="SAM" id="MobiDB-lite"/>
    </source>
</evidence>
<feature type="region of interest" description="Disordered" evidence="6">
    <location>
        <begin position="281"/>
        <end position="310"/>
    </location>
</feature>
<keyword evidence="1" id="KW-0479">Metal-binding</keyword>
<proteinExistence type="predicted"/>
<comment type="caution">
    <text evidence="8">The sequence shown here is derived from an EMBL/GenBank/DDBJ whole genome shotgun (WGS) entry which is preliminary data.</text>
</comment>
<keyword evidence="3 5" id="KW-0863">Zinc-finger</keyword>
<accession>A0ABR0RWL1</accession>
<feature type="compositionally biased region" description="Polar residues" evidence="6">
    <location>
        <begin position="7"/>
        <end position="30"/>
    </location>
</feature>
<keyword evidence="9" id="KW-1185">Reference proteome</keyword>
<keyword evidence="8" id="KW-0238">DNA-binding</keyword>
<dbReference type="RefSeq" id="XP_064733066.1">
    <property type="nucleotide sequence ID" value="XM_064870613.1"/>
</dbReference>
<dbReference type="GeneID" id="89995628"/>
<feature type="compositionally biased region" description="Polar residues" evidence="6">
    <location>
        <begin position="299"/>
        <end position="308"/>
    </location>
</feature>
<name>A0ABR0RWL1_9EURO</name>
<keyword evidence="4" id="KW-0862">Zinc</keyword>
<reference evidence="8 9" key="1">
    <citation type="journal article" date="2023" name="Res Sq">
        <title>Genomic and morphological characterization of Knufia obscura isolated from the Mars 2020 spacecraft assembly facility.</title>
        <authorList>
            <person name="Chander A.M."/>
            <person name="Teixeira M.M."/>
            <person name="Singh N.K."/>
            <person name="Williams M.P."/>
            <person name="Parker C.W."/>
            <person name="Leo P."/>
            <person name="Stajich J.E."/>
            <person name="Torok T."/>
            <person name="Tighe S."/>
            <person name="Mason C.E."/>
            <person name="Venkateswaran K."/>
        </authorList>
    </citation>
    <scope>NUCLEOTIDE SEQUENCE [LARGE SCALE GENOMIC DNA]</scope>
    <source>
        <strain evidence="8 9">CCFEE 5817</strain>
    </source>
</reference>
<evidence type="ECO:0000313" key="8">
    <source>
        <dbReference type="EMBL" id="KAK5944976.1"/>
    </source>
</evidence>
<organism evidence="8 9">
    <name type="scientific">Knufia obscura</name>
    <dbReference type="NCBI Taxonomy" id="1635080"/>
    <lineage>
        <taxon>Eukaryota</taxon>
        <taxon>Fungi</taxon>
        <taxon>Dikarya</taxon>
        <taxon>Ascomycota</taxon>
        <taxon>Pezizomycotina</taxon>
        <taxon>Eurotiomycetes</taxon>
        <taxon>Chaetothyriomycetidae</taxon>
        <taxon>Chaetothyriales</taxon>
        <taxon>Trichomeriaceae</taxon>
        <taxon>Knufia</taxon>
    </lineage>
</organism>
<dbReference type="PROSITE" id="PS50157">
    <property type="entry name" value="ZINC_FINGER_C2H2_2"/>
    <property type="match status" value="2"/>
</dbReference>
<dbReference type="GO" id="GO:0003677">
    <property type="term" value="F:DNA binding"/>
    <property type="evidence" value="ECO:0007669"/>
    <property type="project" value="UniProtKB-KW"/>
</dbReference>
<dbReference type="Proteomes" id="UP001334248">
    <property type="component" value="Unassembled WGS sequence"/>
</dbReference>
<dbReference type="InterPro" id="IPR050329">
    <property type="entry name" value="GLI_C2H2-zinc-finger"/>
</dbReference>
<dbReference type="PANTHER" id="PTHR19818:SF139">
    <property type="entry name" value="PAIR-RULE PROTEIN ODD-PAIRED"/>
    <property type="match status" value="1"/>
</dbReference>
<gene>
    <name evidence="8" type="primary">AZF1</name>
    <name evidence="8" type="ORF">PMZ80_002179</name>
</gene>
<feature type="region of interest" description="Disordered" evidence="6">
    <location>
        <begin position="1"/>
        <end position="30"/>
    </location>
</feature>
<evidence type="ECO:0000259" key="7">
    <source>
        <dbReference type="PROSITE" id="PS50157"/>
    </source>
</evidence>
<sequence length="400" mass="45135">MMFDNSFPRSHPQNTYYNSQTPVSSMPPSSEQIDLHMQQLRQWAPTSVPYSNGLNTMATVYPMTYYQPQMPLSPASTTAGYEYPTSAVSMTYASNPTAALHMPRSFPEVQDFDRQSYRQSPNTPVSSYQDNFDALEEMQSVYSDTPSSMTSDNFGTFHNTYSHSLYQAQSTLSTSSARPSIGSEDESMKAFRNPPQNQPTEVDALMQALVEPSTNSIGEQMPQFARNGKIRKHHCPLPDCQKAFSQPTHLKIHLRSHTGEKPYCCHVAGCGAAFSQLGNLRTHERRHRGEKPRRRSRAQSDPTSSSTQRRYECKLDGCRGLGDGTGKVFSQLGNLKAHMNKFHEDTLARLSTHFTNQSYEDEFDISKEEAELREYFRSLYKNCNKGIKGRGKGRRVAVVV</sequence>
<feature type="domain" description="C2H2-type" evidence="7">
    <location>
        <begin position="233"/>
        <end position="262"/>
    </location>
</feature>
<dbReference type="EMBL" id="JAVHJV010000002">
    <property type="protein sequence ID" value="KAK5944976.1"/>
    <property type="molecule type" value="Genomic_DNA"/>
</dbReference>
<dbReference type="Pfam" id="PF00096">
    <property type="entry name" value="zf-C2H2"/>
    <property type="match status" value="2"/>
</dbReference>
<dbReference type="Gene3D" id="3.30.160.60">
    <property type="entry name" value="Classic Zinc Finger"/>
    <property type="match status" value="3"/>
</dbReference>
<evidence type="ECO:0000256" key="4">
    <source>
        <dbReference type="ARBA" id="ARBA00022833"/>
    </source>
</evidence>
<evidence type="ECO:0000313" key="9">
    <source>
        <dbReference type="Proteomes" id="UP001334248"/>
    </source>
</evidence>
<dbReference type="PANTHER" id="PTHR19818">
    <property type="entry name" value="ZINC FINGER PROTEIN ZIC AND GLI"/>
    <property type="match status" value="1"/>
</dbReference>
<dbReference type="SUPFAM" id="SSF57667">
    <property type="entry name" value="beta-beta-alpha zinc fingers"/>
    <property type="match status" value="1"/>
</dbReference>
<dbReference type="SMART" id="SM00355">
    <property type="entry name" value="ZnF_C2H2"/>
    <property type="match status" value="3"/>
</dbReference>
<feature type="domain" description="C2H2-type" evidence="7">
    <location>
        <begin position="263"/>
        <end position="292"/>
    </location>
</feature>
<keyword evidence="2" id="KW-0677">Repeat</keyword>
<evidence type="ECO:0000256" key="3">
    <source>
        <dbReference type="ARBA" id="ARBA00022771"/>
    </source>
</evidence>
<dbReference type="InterPro" id="IPR013087">
    <property type="entry name" value="Znf_C2H2_type"/>
</dbReference>
<protein>
    <submittedName>
        <fullName evidence="8">DNA-binding transcription factor</fullName>
    </submittedName>
</protein>
<evidence type="ECO:0000256" key="5">
    <source>
        <dbReference type="PROSITE-ProRule" id="PRU00042"/>
    </source>
</evidence>
<evidence type="ECO:0000256" key="2">
    <source>
        <dbReference type="ARBA" id="ARBA00022737"/>
    </source>
</evidence>
<evidence type="ECO:0000256" key="1">
    <source>
        <dbReference type="ARBA" id="ARBA00022723"/>
    </source>
</evidence>
<feature type="region of interest" description="Disordered" evidence="6">
    <location>
        <begin position="172"/>
        <end position="191"/>
    </location>
</feature>
<feature type="compositionally biased region" description="Basic residues" evidence="6">
    <location>
        <begin position="283"/>
        <end position="297"/>
    </location>
</feature>
<dbReference type="PROSITE" id="PS00028">
    <property type="entry name" value="ZINC_FINGER_C2H2_1"/>
    <property type="match status" value="2"/>
</dbReference>